<accession>B9M6I1</accession>
<dbReference type="RefSeq" id="WP_012646770.1">
    <property type="nucleotide sequence ID" value="NC_011979.1"/>
</dbReference>
<keyword evidence="3" id="KW-1185">Reference proteome</keyword>
<dbReference type="STRING" id="316067.Geob_1683"/>
<dbReference type="KEGG" id="geo:Geob_1683"/>
<organism evidence="2 3">
    <name type="scientific">Geotalea daltonii (strain DSM 22248 / JCM 15807 / FRC-32)</name>
    <name type="common">Geobacter daltonii</name>
    <dbReference type="NCBI Taxonomy" id="316067"/>
    <lineage>
        <taxon>Bacteria</taxon>
        <taxon>Pseudomonadati</taxon>
        <taxon>Thermodesulfobacteriota</taxon>
        <taxon>Desulfuromonadia</taxon>
        <taxon>Geobacterales</taxon>
        <taxon>Geobacteraceae</taxon>
        <taxon>Geotalea</taxon>
    </lineage>
</organism>
<evidence type="ECO:0000256" key="1">
    <source>
        <dbReference type="SAM" id="MobiDB-lite"/>
    </source>
</evidence>
<evidence type="ECO:0000313" key="3">
    <source>
        <dbReference type="Proteomes" id="UP000007721"/>
    </source>
</evidence>
<proteinExistence type="predicted"/>
<evidence type="ECO:0008006" key="4">
    <source>
        <dbReference type="Google" id="ProtNLM"/>
    </source>
</evidence>
<dbReference type="InterPro" id="IPR021457">
    <property type="entry name" value="DUF3108"/>
</dbReference>
<gene>
    <name evidence="2" type="ordered locus">Geob_1683</name>
</gene>
<dbReference type="OrthoDB" id="9806641at2"/>
<dbReference type="EMBL" id="CP001390">
    <property type="protein sequence ID" value="ACM20041.1"/>
    <property type="molecule type" value="Genomic_DNA"/>
</dbReference>
<evidence type="ECO:0000313" key="2">
    <source>
        <dbReference type="EMBL" id="ACM20041.1"/>
    </source>
</evidence>
<sequence length="379" mass="41577">MSDTFKKNSAVCAAFGLSLALHVALFFPFTDYGSYNFARPVSSAGAVMVDLAMAQGKSAAKSHVAKTSSAGAKAWKPSVSRAALFHDTHADQEALSGGPAAEQTTTIPADQAASKKETSTEHLSKPLLQELPPPLRTAGEFTTTSHERLNYRISLLGMPIGVAELEAKNDKGEMKISLKVKSTPAISAVYPVDDLIETRHIAGNFIITKIKQQEGNFRSHRGFTIFLRDKSVFWIDLLRNRSSRETIPNSQVLDLMSAFYYLRNRPLQIGSTEELHVYDSDTYASVPVEILRRERISLPGFRHSETLVVKPNLKTDGIFKRTGDVTIWLTDDDYHVPVRMETSIPLGKITAELVSSQVDKLEPATPITSAPPLPKGVTP</sequence>
<protein>
    <recommendedName>
        <fullName evidence="4">DUF3108 domain-containing protein</fullName>
    </recommendedName>
</protein>
<dbReference type="HOGENOM" id="CLU_713214_0_0_7"/>
<feature type="compositionally biased region" description="Basic and acidic residues" evidence="1">
    <location>
        <begin position="113"/>
        <end position="124"/>
    </location>
</feature>
<dbReference type="Pfam" id="PF11306">
    <property type="entry name" value="DUF3108"/>
    <property type="match status" value="1"/>
</dbReference>
<name>B9M6I1_GEODF</name>
<dbReference type="eggNOG" id="COG3170">
    <property type="taxonomic scope" value="Bacteria"/>
</dbReference>
<dbReference type="AlphaFoldDB" id="B9M6I1"/>
<dbReference type="Proteomes" id="UP000007721">
    <property type="component" value="Chromosome"/>
</dbReference>
<reference evidence="2 3" key="1">
    <citation type="submission" date="2009-01" db="EMBL/GenBank/DDBJ databases">
        <title>Complete sequence of Geobacter sp. FRC-32.</title>
        <authorList>
            <consortium name="US DOE Joint Genome Institute"/>
            <person name="Lucas S."/>
            <person name="Copeland A."/>
            <person name="Lapidus A."/>
            <person name="Glavina del Rio T."/>
            <person name="Dalin E."/>
            <person name="Tice H."/>
            <person name="Bruce D."/>
            <person name="Goodwin L."/>
            <person name="Pitluck S."/>
            <person name="Saunders E."/>
            <person name="Brettin T."/>
            <person name="Detter J.C."/>
            <person name="Han C."/>
            <person name="Larimer F."/>
            <person name="Land M."/>
            <person name="Hauser L."/>
            <person name="Kyrpides N."/>
            <person name="Ovchinnikova G."/>
            <person name="Kostka J."/>
            <person name="Richardson P."/>
        </authorList>
    </citation>
    <scope>NUCLEOTIDE SEQUENCE [LARGE SCALE GENOMIC DNA]</scope>
    <source>
        <strain evidence="3">DSM 22248 / JCM 15807 / FRC-32</strain>
    </source>
</reference>
<feature type="region of interest" description="Disordered" evidence="1">
    <location>
        <begin position="92"/>
        <end position="139"/>
    </location>
</feature>